<evidence type="ECO:0000313" key="2">
    <source>
        <dbReference type="Proteomes" id="UP000199558"/>
    </source>
</evidence>
<evidence type="ECO:0000313" key="1">
    <source>
        <dbReference type="EMBL" id="SBT67168.1"/>
    </source>
</evidence>
<dbReference type="STRING" id="946078.GA0070622_4221"/>
<accession>A0A1A9BDC2</accession>
<dbReference type="Proteomes" id="UP000199558">
    <property type="component" value="Unassembled WGS sequence"/>
</dbReference>
<keyword evidence="2" id="KW-1185">Reference proteome</keyword>
<proteinExistence type="predicted"/>
<organism evidence="1 2">
    <name type="scientific">Micromonospora sediminicola</name>
    <dbReference type="NCBI Taxonomy" id="946078"/>
    <lineage>
        <taxon>Bacteria</taxon>
        <taxon>Bacillati</taxon>
        <taxon>Actinomycetota</taxon>
        <taxon>Actinomycetes</taxon>
        <taxon>Micromonosporales</taxon>
        <taxon>Micromonosporaceae</taxon>
        <taxon>Micromonospora</taxon>
    </lineage>
</organism>
<reference evidence="2" key="1">
    <citation type="submission" date="2016-06" db="EMBL/GenBank/DDBJ databases">
        <authorList>
            <person name="Varghese N."/>
            <person name="Submissions Spin"/>
        </authorList>
    </citation>
    <scope>NUCLEOTIDE SEQUENCE [LARGE SCALE GENOMIC DNA]</scope>
    <source>
        <strain evidence="2">DSM 45794</strain>
    </source>
</reference>
<protein>
    <submittedName>
        <fullName evidence="1">Uncharacterized protein</fullName>
    </submittedName>
</protein>
<dbReference type="AlphaFoldDB" id="A0A1A9BDC2"/>
<dbReference type="EMBL" id="FLRH01000003">
    <property type="protein sequence ID" value="SBT67168.1"/>
    <property type="molecule type" value="Genomic_DNA"/>
</dbReference>
<dbReference type="RefSeq" id="WP_172967801.1">
    <property type="nucleotide sequence ID" value="NZ_FLRH01000003.1"/>
</dbReference>
<gene>
    <name evidence="1" type="ORF">GA0070622_4221</name>
</gene>
<name>A0A1A9BDC2_9ACTN</name>
<sequence length="57" mass="6794">MSVLRAGDEKFHYSDGSHRWIAPGPDYDQAVWDEQVRQHKLGHLRNERPRVRIRKVV</sequence>